<dbReference type="Pfam" id="PF00482">
    <property type="entry name" value="T2SSF"/>
    <property type="match status" value="1"/>
</dbReference>
<dbReference type="InterPro" id="IPR018076">
    <property type="entry name" value="T2SS_GspF_dom"/>
</dbReference>
<dbReference type="InterPro" id="IPR042094">
    <property type="entry name" value="T2SS_GspF_sf"/>
</dbReference>
<comment type="subcellular location">
    <subcellularLocation>
        <location evidence="1">Cell membrane</location>
        <topology evidence="1">Multi-pass membrane protein</topology>
    </subcellularLocation>
</comment>
<evidence type="ECO:0000259" key="7">
    <source>
        <dbReference type="Pfam" id="PF00482"/>
    </source>
</evidence>
<gene>
    <name evidence="8" type="ORF">SAMN02910429_02209</name>
</gene>
<proteinExistence type="predicted"/>
<organism evidence="8 9">
    <name type="scientific">Lachnobacterium bovis</name>
    <dbReference type="NCBI Taxonomy" id="140626"/>
    <lineage>
        <taxon>Bacteria</taxon>
        <taxon>Bacillati</taxon>
        <taxon>Bacillota</taxon>
        <taxon>Clostridia</taxon>
        <taxon>Lachnospirales</taxon>
        <taxon>Lachnospiraceae</taxon>
        <taxon>Lachnobacterium</taxon>
    </lineage>
</organism>
<keyword evidence="5 6" id="KW-0472">Membrane</keyword>
<evidence type="ECO:0000256" key="3">
    <source>
        <dbReference type="ARBA" id="ARBA00022692"/>
    </source>
</evidence>
<evidence type="ECO:0000256" key="4">
    <source>
        <dbReference type="ARBA" id="ARBA00022989"/>
    </source>
</evidence>
<keyword evidence="2" id="KW-1003">Cell membrane</keyword>
<dbReference type="Proteomes" id="UP000182471">
    <property type="component" value="Unassembled WGS sequence"/>
</dbReference>
<name>A0A1H9UR13_9FIRM</name>
<keyword evidence="3 6" id="KW-0812">Transmembrane</keyword>
<feature type="transmembrane region" description="Helical" evidence="6">
    <location>
        <begin position="106"/>
        <end position="124"/>
    </location>
</feature>
<dbReference type="AlphaFoldDB" id="A0A1H9UR13"/>
<evidence type="ECO:0000313" key="9">
    <source>
        <dbReference type="Proteomes" id="UP000182471"/>
    </source>
</evidence>
<evidence type="ECO:0000256" key="1">
    <source>
        <dbReference type="ARBA" id="ARBA00004651"/>
    </source>
</evidence>
<dbReference type="GO" id="GO:0005886">
    <property type="term" value="C:plasma membrane"/>
    <property type="evidence" value="ECO:0007669"/>
    <property type="project" value="UniProtKB-SubCell"/>
</dbReference>
<feature type="transmembrane region" description="Helical" evidence="6">
    <location>
        <begin position="6"/>
        <end position="25"/>
    </location>
</feature>
<keyword evidence="4 6" id="KW-1133">Transmembrane helix</keyword>
<feature type="transmembrane region" description="Helical" evidence="6">
    <location>
        <begin position="76"/>
        <end position="94"/>
    </location>
</feature>
<sequence length="279" mass="31696">MVYMLIGLLFVLIFGIVQGAVYLISGTTPAKEAKKKIEKIKNSQGFIRFIYDKQIQLKKMGAGVLLKDHMTVSQWYLYKTLMAGLFGVIAFFISAGVFKSDMAKPISFMAAFVGWFFLDLFIRLKNKASNDEMMPDIMEMSRSVLYGKRGGQYIADALKDSVIVVENKRLKTALLRLRNDLESGISLDECLDELELSFSNGEISSFCTVIKSLQSTGQVDEALRTLENNIEREQASVNKRRCMILEHKTMMYVIFIAMDLMAMILYCIIMKLLELQIGF</sequence>
<accession>A0A1H9UR13</accession>
<reference evidence="9" key="1">
    <citation type="submission" date="2016-10" db="EMBL/GenBank/DDBJ databases">
        <authorList>
            <person name="Varghese N."/>
            <person name="Submissions S."/>
        </authorList>
    </citation>
    <scope>NUCLEOTIDE SEQUENCE [LARGE SCALE GENOMIC DNA]</scope>
    <source>
        <strain evidence="9">S1b</strain>
    </source>
</reference>
<evidence type="ECO:0000256" key="2">
    <source>
        <dbReference type="ARBA" id="ARBA00022475"/>
    </source>
</evidence>
<feature type="transmembrane region" description="Helical" evidence="6">
    <location>
        <begin position="249"/>
        <end position="273"/>
    </location>
</feature>
<keyword evidence="9" id="KW-1185">Reference proteome</keyword>
<dbReference type="Gene3D" id="1.20.81.30">
    <property type="entry name" value="Type II secretion system (T2SS), domain F"/>
    <property type="match status" value="1"/>
</dbReference>
<dbReference type="RefSeq" id="WP_074730973.1">
    <property type="nucleotide sequence ID" value="NZ_FOGW01000035.1"/>
</dbReference>
<protein>
    <submittedName>
        <fullName evidence="8">Type II secretion system (T2SS), protein F</fullName>
    </submittedName>
</protein>
<evidence type="ECO:0000256" key="6">
    <source>
        <dbReference type="SAM" id="Phobius"/>
    </source>
</evidence>
<evidence type="ECO:0000256" key="5">
    <source>
        <dbReference type="ARBA" id="ARBA00023136"/>
    </source>
</evidence>
<dbReference type="EMBL" id="FOGW01000035">
    <property type="protein sequence ID" value="SES11463.1"/>
    <property type="molecule type" value="Genomic_DNA"/>
</dbReference>
<evidence type="ECO:0000313" key="8">
    <source>
        <dbReference type="EMBL" id="SES11463.1"/>
    </source>
</evidence>
<feature type="domain" description="Type II secretion system protein GspF" evidence="7">
    <location>
        <begin position="150"/>
        <end position="261"/>
    </location>
</feature>